<feature type="domain" description="Rhodopsin" evidence="8">
    <location>
        <begin position="31"/>
        <end position="273"/>
    </location>
</feature>
<feature type="transmembrane region" description="Helical" evidence="7">
    <location>
        <begin position="244"/>
        <end position="269"/>
    </location>
</feature>
<dbReference type="PANTHER" id="PTHR33048">
    <property type="entry name" value="PTH11-LIKE INTEGRAL MEMBRANE PROTEIN (AFU_ORTHOLOGUE AFUA_5G11245)"/>
    <property type="match status" value="1"/>
</dbReference>
<evidence type="ECO:0000256" key="1">
    <source>
        <dbReference type="ARBA" id="ARBA00004141"/>
    </source>
</evidence>
<comment type="caution">
    <text evidence="9">The sequence shown here is derived from an EMBL/GenBank/DDBJ whole genome shotgun (WGS) entry which is preliminary data.</text>
</comment>
<dbReference type="Pfam" id="PF20684">
    <property type="entry name" value="Fung_rhodopsin"/>
    <property type="match status" value="1"/>
</dbReference>
<feature type="transmembrane region" description="Helical" evidence="7">
    <location>
        <begin position="47"/>
        <end position="69"/>
    </location>
</feature>
<evidence type="ECO:0000256" key="2">
    <source>
        <dbReference type="ARBA" id="ARBA00022692"/>
    </source>
</evidence>
<feature type="transmembrane region" description="Helical" evidence="7">
    <location>
        <begin position="12"/>
        <end position="35"/>
    </location>
</feature>
<dbReference type="GO" id="GO:0016020">
    <property type="term" value="C:membrane"/>
    <property type="evidence" value="ECO:0007669"/>
    <property type="project" value="UniProtKB-SubCell"/>
</dbReference>
<dbReference type="InterPro" id="IPR052337">
    <property type="entry name" value="SAT4-like"/>
</dbReference>
<comment type="similarity">
    <text evidence="5">Belongs to the SAT4 family.</text>
</comment>
<evidence type="ECO:0000256" key="7">
    <source>
        <dbReference type="SAM" id="Phobius"/>
    </source>
</evidence>
<feature type="transmembrane region" description="Helical" evidence="7">
    <location>
        <begin position="101"/>
        <end position="125"/>
    </location>
</feature>
<evidence type="ECO:0000313" key="9">
    <source>
        <dbReference type="EMBL" id="KAF2197577.1"/>
    </source>
</evidence>
<organism evidence="9 10">
    <name type="scientific">Delitschia confertaspora ATCC 74209</name>
    <dbReference type="NCBI Taxonomy" id="1513339"/>
    <lineage>
        <taxon>Eukaryota</taxon>
        <taxon>Fungi</taxon>
        <taxon>Dikarya</taxon>
        <taxon>Ascomycota</taxon>
        <taxon>Pezizomycotina</taxon>
        <taxon>Dothideomycetes</taxon>
        <taxon>Pleosporomycetidae</taxon>
        <taxon>Pleosporales</taxon>
        <taxon>Delitschiaceae</taxon>
        <taxon>Delitschia</taxon>
    </lineage>
</organism>
<dbReference type="AlphaFoldDB" id="A0A9P4JJ05"/>
<evidence type="ECO:0000256" key="5">
    <source>
        <dbReference type="ARBA" id="ARBA00038359"/>
    </source>
</evidence>
<sequence>MNPNLKYNDHGRILVIVLTVFLFLDYVVVGLRIYARHLMRRPLEINDWAIITGLGLLTALYGVELAVVIQGGVGLHQSWIYVNKGMPTLILAGKLVLTADILWNATIMVIKISILHLYLAIFGIVGGKFRRAVYATIALTMICGTAFIIEELALCRPLAFFWDKTIPGGKCSDERLGYLIPGVVNMVVDIIIFGLPMPLLWSLKISTEKKIGTCVVFGIGLGICLIAGYRLRFVIELDYDDFTYSLWLFAIFGPIEPMLGIISACLPILPPVFGRSKAKTVPSTKNSSIPSASANSLGQTKKSWNSKNSRFDTMDDPEYPLIEVYPSRKERV</sequence>
<evidence type="ECO:0000256" key="3">
    <source>
        <dbReference type="ARBA" id="ARBA00022989"/>
    </source>
</evidence>
<evidence type="ECO:0000259" key="8">
    <source>
        <dbReference type="Pfam" id="PF20684"/>
    </source>
</evidence>
<reference evidence="9" key="1">
    <citation type="journal article" date="2020" name="Stud. Mycol.">
        <title>101 Dothideomycetes genomes: a test case for predicting lifestyles and emergence of pathogens.</title>
        <authorList>
            <person name="Haridas S."/>
            <person name="Albert R."/>
            <person name="Binder M."/>
            <person name="Bloem J."/>
            <person name="Labutti K."/>
            <person name="Salamov A."/>
            <person name="Andreopoulos B."/>
            <person name="Baker S."/>
            <person name="Barry K."/>
            <person name="Bills G."/>
            <person name="Bluhm B."/>
            <person name="Cannon C."/>
            <person name="Castanera R."/>
            <person name="Culley D."/>
            <person name="Daum C."/>
            <person name="Ezra D."/>
            <person name="Gonzalez J."/>
            <person name="Henrissat B."/>
            <person name="Kuo A."/>
            <person name="Liang C."/>
            <person name="Lipzen A."/>
            <person name="Lutzoni F."/>
            <person name="Magnuson J."/>
            <person name="Mondo S."/>
            <person name="Nolan M."/>
            <person name="Ohm R."/>
            <person name="Pangilinan J."/>
            <person name="Park H.-J."/>
            <person name="Ramirez L."/>
            <person name="Alfaro M."/>
            <person name="Sun H."/>
            <person name="Tritt A."/>
            <person name="Yoshinaga Y."/>
            <person name="Zwiers L.-H."/>
            <person name="Turgeon B."/>
            <person name="Goodwin S."/>
            <person name="Spatafora J."/>
            <person name="Crous P."/>
            <person name="Grigoriev I."/>
        </authorList>
    </citation>
    <scope>NUCLEOTIDE SEQUENCE</scope>
    <source>
        <strain evidence="9">ATCC 74209</strain>
    </source>
</reference>
<gene>
    <name evidence="9" type="ORF">GQ43DRAFT_424280</name>
</gene>
<keyword evidence="4 7" id="KW-0472">Membrane</keyword>
<feature type="transmembrane region" description="Helical" evidence="7">
    <location>
        <begin position="213"/>
        <end position="232"/>
    </location>
</feature>
<feature type="compositionally biased region" description="Polar residues" evidence="6">
    <location>
        <begin position="281"/>
        <end position="308"/>
    </location>
</feature>
<dbReference type="OrthoDB" id="10017208at2759"/>
<dbReference type="InterPro" id="IPR049326">
    <property type="entry name" value="Rhodopsin_dom_fungi"/>
</dbReference>
<proteinExistence type="inferred from homology"/>
<name>A0A9P4JJ05_9PLEO</name>
<feature type="region of interest" description="Disordered" evidence="6">
    <location>
        <begin position="280"/>
        <end position="317"/>
    </location>
</feature>
<evidence type="ECO:0000313" key="10">
    <source>
        <dbReference type="Proteomes" id="UP000799536"/>
    </source>
</evidence>
<feature type="transmembrane region" description="Helical" evidence="7">
    <location>
        <begin position="178"/>
        <end position="201"/>
    </location>
</feature>
<comment type="subcellular location">
    <subcellularLocation>
        <location evidence="1">Membrane</location>
        <topology evidence="1">Multi-pass membrane protein</topology>
    </subcellularLocation>
</comment>
<evidence type="ECO:0000256" key="4">
    <source>
        <dbReference type="ARBA" id="ARBA00023136"/>
    </source>
</evidence>
<protein>
    <recommendedName>
        <fullName evidence="8">Rhodopsin domain-containing protein</fullName>
    </recommendedName>
</protein>
<accession>A0A9P4JJ05</accession>
<dbReference type="PANTHER" id="PTHR33048:SF57">
    <property type="entry name" value="INTEGRAL MEMBRANE PROTEIN-RELATED"/>
    <property type="match status" value="1"/>
</dbReference>
<keyword evidence="3 7" id="KW-1133">Transmembrane helix</keyword>
<dbReference type="Proteomes" id="UP000799536">
    <property type="component" value="Unassembled WGS sequence"/>
</dbReference>
<keyword evidence="2 7" id="KW-0812">Transmembrane</keyword>
<evidence type="ECO:0000256" key="6">
    <source>
        <dbReference type="SAM" id="MobiDB-lite"/>
    </source>
</evidence>
<feature type="transmembrane region" description="Helical" evidence="7">
    <location>
        <begin position="132"/>
        <end position="149"/>
    </location>
</feature>
<dbReference type="EMBL" id="ML994220">
    <property type="protein sequence ID" value="KAF2197577.1"/>
    <property type="molecule type" value="Genomic_DNA"/>
</dbReference>
<keyword evidence="10" id="KW-1185">Reference proteome</keyword>